<sequence>MGMSNEQQMSTPVLVGAGIAGAAAFGIALKMLSRGRAAGPTLKGVTSVPKQFLKGGFDPKMSKREASLILGLKQSSLTLDKVKKAHRTIMLRNHPDRGGSPFLATKINEAKEFLETKARVR</sequence>
<dbReference type="PANTHER" id="PTHR12763:SF28">
    <property type="entry name" value="GEO10507P1-RELATED"/>
    <property type="match status" value="1"/>
</dbReference>
<comment type="caution">
    <text evidence="12">The sequence shown here is derived from an EMBL/GenBank/DDBJ whole genome shotgun (WGS) entry which is preliminary data.</text>
</comment>
<keyword evidence="2 10" id="KW-0812">Transmembrane</keyword>
<evidence type="ECO:0000313" key="12">
    <source>
        <dbReference type="EMBL" id="KAJ2679506.1"/>
    </source>
</evidence>
<dbReference type="PANTHER" id="PTHR12763">
    <property type="match status" value="1"/>
</dbReference>
<evidence type="ECO:0000313" key="13">
    <source>
        <dbReference type="Proteomes" id="UP001151518"/>
    </source>
</evidence>
<feature type="transmembrane region" description="Helical" evidence="10">
    <location>
        <begin position="12"/>
        <end position="32"/>
    </location>
</feature>
<dbReference type="InterPro" id="IPR001623">
    <property type="entry name" value="DnaJ_domain"/>
</dbReference>
<dbReference type="EMBL" id="JANBTW010000011">
    <property type="protein sequence ID" value="KAJ2679506.1"/>
    <property type="molecule type" value="Genomic_DNA"/>
</dbReference>
<protein>
    <recommendedName>
        <fullName evidence="8">Mitochondrial import inner membrane translocase subunit TIM14</fullName>
    </recommendedName>
    <alternativeName>
        <fullName evidence="9">Presequence translocated-associated motor subunit PAM18</fullName>
    </alternativeName>
</protein>
<dbReference type="AlphaFoldDB" id="A0A9W8L023"/>
<evidence type="ECO:0000259" key="11">
    <source>
        <dbReference type="PROSITE" id="PS50076"/>
    </source>
</evidence>
<dbReference type="Proteomes" id="UP001151518">
    <property type="component" value="Unassembled WGS sequence"/>
</dbReference>
<evidence type="ECO:0000256" key="7">
    <source>
        <dbReference type="ARBA" id="ARBA00038105"/>
    </source>
</evidence>
<organism evidence="12 13">
    <name type="scientific">Coemansia spiralis</name>
    <dbReference type="NCBI Taxonomy" id="417178"/>
    <lineage>
        <taxon>Eukaryota</taxon>
        <taxon>Fungi</taxon>
        <taxon>Fungi incertae sedis</taxon>
        <taxon>Zoopagomycota</taxon>
        <taxon>Kickxellomycotina</taxon>
        <taxon>Kickxellomycetes</taxon>
        <taxon>Kickxellales</taxon>
        <taxon>Kickxellaceae</taxon>
        <taxon>Coemansia</taxon>
    </lineage>
</organism>
<dbReference type="InterPro" id="IPR036869">
    <property type="entry name" value="J_dom_sf"/>
</dbReference>
<name>A0A9W8L023_9FUNG</name>
<dbReference type="SUPFAM" id="SSF46565">
    <property type="entry name" value="Chaperone J-domain"/>
    <property type="match status" value="1"/>
</dbReference>
<evidence type="ECO:0000256" key="10">
    <source>
        <dbReference type="SAM" id="Phobius"/>
    </source>
</evidence>
<reference evidence="12" key="1">
    <citation type="submission" date="2022-07" db="EMBL/GenBank/DDBJ databases">
        <title>Phylogenomic reconstructions and comparative analyses of Kickxellomycotina fungi.</title>
        <authorList>
            <person name="Reynolds N.K."/>
            <person name="Stajich J.E."/>
            <person name="Barry K."/>
            <person name="Grigoriev I.V."/>
            <person name="Crous P."/>
            <person name="Smith M.E."/>
        </authorList>
    </citation>
    <scope>NUCLEOTIDE SEQUENCE</scope>
    <source>
        <strain evidence="12">NRRL 3115</strain>
    </source>
</reference>
<proteinExistence type="inferred from homology"/>
<evidence type="ECO:0000256" key="1">
    <source>
        <dbReference type="ARBA" id="ARBA00004434"/>
    </source>
</evidence>
<comment type="similarity">
    <text evidence="7">Belongs to the TIM14 family.</text>
</comment>
<comment type="subcellular location">
    <subcellularLocation>
        <location evidence="1">Mitochondrion inner membrane</location>
        <topology evidence="1">Single-pass membrane protein</topology>
    </subcellularLocation>
</comment>
<dbReference type="GO" id="GO:0001405">
    <property type="term" value="C:PAM complex, Tim23 associated import motor"/>
    <property type="evidence" value="ECO:0007669"/>
    <property type="project" value="TreeGrafter"/>
</dbReference>
<accession>A0A9W8L023</accession>
<dbReference type="GO" id="GO:0030150">
    <property type="term" value="P:protein import into mitochondrial matrix"/>
    <property type="evidence" value="ECO:0007669"/>
    <property type="project" value="TreeGrafter"/>
</dbReference>
<dbReference type="Gene3D" id="1.10.287.110">
    <property type="entry name" value="DnaJ domain"/>
    <property type="match status" value="1"/>
</dbReference>
<keyword evidence="3" id="KW-0999">Mitochondrion inner membrane</keyword>
<keyword evidence="5" id="KW-0496">Mitochondrion</keyword>
<evidence type="ECO:0000256" key="4">
    <source>
        <dbReference type="ARBA" id="ARBA00022989"/>
    </source>
</evidence>
<dbReference type="PROSITE" id="PS50076">
    <property type="entry name" value="DNAJ_2"/>
    <property type="match status" value="1"/>
</dbReference>
<evidence type="ECO:0000256" key="5">
    <source>
        <dbReference type="ARBA" id="ARBA00023128"/>
    </source>
</evidence>
<dbReference type="FunFam" id="1.10.287.110:FF:000001">
    <property type="entry name" value="Import inner membrane translocase subunit tim14"/>
    <property type="match status" value="1"/>
</dbReference>
<keyword evidence="4 10" id="KW-1133">Transmembrane helix</keyword>
<dbReference type="GO" id="GO:0001671">
    <property type="term" value="F:ATPase activator activity"/>
    <property type="evidence" value="ECO:0007669"/>
    <property type="project" value="TreeGrafter"/>
</dbReference>
<evidence type="ECO:0000256" key="2">
    <source>
        <dbReference type="ARBA" id="ARBA00022692"/>
    </source>
</evidence>
<feature type="domain" description="J" evidence="11">
    <location>
        <begin position="65"/>
        <end position="121"/>
    </location>
</feature>
<dbReference type="CDD" id="cd06257">
    <property type="entry name" value="DnaJ"/>
    <property type="match status" value="1"/>
</dbReference>
<dbReference type="OrthoDB" id="240298at2759"/>
<gene>
    <name evidence="12" type="primary">PAM18</name>
    <name evidence="12" type="ORF">GGI25_001429</name>
</gene>
<evidence type="ECO:0000256" key="9">
    <source>
        <dbReference type="ARBA" id="ARBA00041716"/>
    </source>
</evidence>
<evidence type="ECO:0000256" key="3">
    <source>
        <dbReference type="ARBA" id="ARBA00022792"/>
    </source>
</evidence>
<evidence type="ECO:0000256" key="8">
    <source>
        <dbReference type="ARBA" id="ARBA00040828"/>
    </source>
</evidence>
<keyword evidence="6 10" id="KW-0472">Membrane</keyword>
<evidence type="ECO:0000256" key="6">
    <source>
        <dbReference type="ARBA" id="ARBA00023136"/>
    </source>
</evidence>
<dbReference type="SMART" id="SM00271">
    <property type="entry name" value="DnaJ"/>
    <property type="match status" value="1"/>
</dbReference>